<accession>A0A072U7K8</accession>
<reference evidence="1 3" key="1">
    <citation type="journal article" date="2011" name="Nature">
        <title>The Medicago genome provides insight into the evolution of rhizobial symbioses.</title>
        <authorList>
            <person name="Young N.D."/>
            <person name="Debelle F."/>
            <person name="Oldroyd G.E."/>
            <person name="Geurts R."/>
            <person name="Cannon S.B."/>
            <person name="Udvardi M.K."/>
            <person name="Benedito V.A."/>
            <person name="Mayer K.F."/>
            <person name="Gouzy J."/>
            <person name="Schoof H."/>
            <person name="Van de Peer Y."/>
            <person name="Proost S."/>
            <person name="Cook D.R."/>
            <person name="Meyers B.C."/>
            <person name="Spannagl M."/>
            <person name="Cheung F."/>
            <person name="De Mita S."/>
            <person name="Krishnakumar V."/>
            <person name="Gundlach H."/>
            <person name="Zhou S."/>
            <person name="Mudge J."/>
            <person name="Bharti A.K."/>
            <person name="Murray J.D."/>
            <person name="Naoumkina M.A."/>
            <person name="Rosen B."/>
            <person name="Silverstein K.A."/>
            <person name="Tang H."/>
            <person name="Rombauts S."/>
            <person name="Zhao P.X."/>
            <person name="Zhou P."/>
            <person name="Barbe V."/>
            <person name="Bardou P."/>
            <person name="Bechner M."/>
            <person name="Bellec A."/>
            <person name="Berger A."/>
            <person name="Berges H."/>
            <person name="Bidwell S."/>
            <person name="Bisseling T."/>
            <person name="Choisne N."/>
            <person name="Couloux A."/>
            <person name="Denny R."/>
            <person name="Deshpande S."/>
            <person name="Dai X."/>
            <person name="Doyle J.J."/>
            <person name="Dudez A.M."/>
            <person name="Farmer A.D."/>
            <person name="Fouteau S."/>
            <person name="Franken C."/>
            <person name="Gibelin C."/>
            <person name="Gish J."/>
            <person name="Goldstein S."/>
            <person name="Gonzalez A.J."/>
            <person name="Green P.J."/>
            <person name="Hallab A."/>
            <person name="Hartog M."/>
            <person name="Hua A."/>
            <person name="Humphray S.J."/>
            <person name="Jeong D.H."/>
            <person name="Jing Y."/>
            <person name="Jocker A."/>
            <person name="Kenton S.M."/>
            <person name="Kim D.J."/>
            <person name="Klee K."/>
            <person name="Lai H."/>
            <person name="Lang C."/>
            <person name="Lin S."/>
            <person name="Macmil S.L."/>
            <person name="Magdelenat G."/>
            <person name="Matthews L."/>
            <person name="McCorrison J."/>
            <person name="Monaghan E.L."/>
            <person name="Mun J.H."/>
            <person name="Najar F.Z."/>
            <person name="Nicholson C."/>
            <person name="Noirot C."/>
            <person name="O'Bleness M."/>
            <person name="Paule C.R."/>
            <person name="Poulain J."/>
            <person name="Prion F."/>
            <person name="Qin B."/>
            <person name="Qu C."/>
            <person name="Retzel E.F."/>
            <person name="Riddle C."/>
            <person name="Sallet E."/>
            <person name="Samain S."/>
            <person name="Samson N."/>
            <person name="Sanders I."/>
            <person name="Saurat O."/>
            <person name="Scarpelli C."/>
            <person name="Schiex T."/>
            <person name="Segurens B."/>
            <person name="Severin A.J."/>
            <person name="Sherrier D.J."/>
            <person name="Shi R."/>
            <person name="Sims S."/>
            <person name="Singer S.R."/>
            <person name="Sinharoy S."/>
            <person name="Sterck L."/>
            <person name="Viollet A."/>
            <person name="Wang B.B."/>
            <person name="Wang K."/>
            <person name="Wang M."/>
            <person name="Wang X."/>
            <person name="Warfsmann J."/>
            <person name="Weissenbach J."/>
            <person name="White D.D."/>
            <person name="White J.D."/>
            <person name="Wiley G.B."/>
            <person name="Wincker P."/>
            <person name="Xing Y."/>
            <person name="Yang L."/>
            <person name="Yao Z."/>
            <person name="Ying F."/>
            <person name="Zhai J."/>
            <person name="Zhou L."/>
            <person name="Zuber A."/>
            <person name="Denarie J."/>
            <person name="Dixon R.A."/>
            <person name="May G.D."/>
            <person name="Schwartz D.C."/>
            <person name="Rogers J."/>
            <person name="Quetier F."/>
            <person name="Town C.D."/>
            <person name="Roe B.A."/>
        </authorList>
    </citation>
    <scope>NUCLEOTIDE SEQUENCE [LARGE SCALE GENOMIC DNA]</scope>
    <source>
        <strain evidence="1">A17</strain>
        <strain evidence="2 3">cv. Jemalong A17</strain>
    </source>
</reference>
<dbReference type="HOGENOM" id="CLU_001561_1_1_1"/>
<reference evidence="2" key="3">
    <citation type="submission" date="2015-04" db="UniProtKB">
        <authorList>
            <consortium name="EnsemblPlants"/>
        </authorList>
    </citation>
    <scope>IDENTIFICATION</scope>
    <source>
        <strain evidence="2">cv. Jemalong A17</strain>
    </source>
</reference>
<dbReference type="Gene3D" id="3.80.10.10">
    <property type="entry name" value="Ribonuclease Inhibitor"/>
    <property type="match status" value="1"/>
</dbReference>
<dbReference type="STRING" id="3880.A0A072U7K8"/>
<sequence>MGREIIRGKSPEELEERCRFWFQEDVLHVLSDQTGTTTIKGLALKLPRANEKCFSTKAFKKMKRLRLLQLAGVKLDGDFEYLSKNLRWLSWNGCCLPHIPANFYRENLVSIELENSRVKLLWKEAQVSPSIGDLSEILLIDLEDCVSLQSLPRSIFKLKSLKTLILSGCIMIDKLEEDIEQMESLTTLLAHKTAIKRIPFSVVRSKSIGYISLCGYEGFSRDVFIIHSWMSPTNNHPSPFQTSDIMSSLVPLDVPHSSSQELSSISQCLPSLQSLCVECSSELQLSHDAAIILDALYATNYKELESTTATSKVSKHSLKSLLIQIGMNCQATNILKEIILQNMDLNRSSGCLLPGDSYPNWLTFISEVSSVKFEVPQVEGRDLKTMMCIVYTSTPGNVTSSGLKNMLVKNYTKATIRLYKSEALVSFEDEEGQRLVSSIEPSNKVEVIFVFENDCIVKKTVVYLVYDEPSVKRFSTEEEPTDDLNQNRKKKN</sequence>
<reference evidence="1 3" key="2">
    <citation type="journal article" date="2014" name="BMC Genomics">
        <title>An improved genome release (version Mt4.0) for the model legume Medicago truncatula.</title>
        <authorList>
            <person name="Tang H."/>
            <person name="Krishnakumar V."/>
            <person name="Bidwell S."/>
            <person name="Rosen B."/>
            <person name="Chan A."/>
            <person name="Zhou S."/>
            <person name="Gentzbittel L."/>
            <person name="Childs K.L."/>
            <person name="Yandell M."/>
            <person name="Gundlach H."/>
            <person name="Mayer K.F."/>
            <person name="Schwartz D.C."/>
            <person name="Town C.D."/>
        </authorList>
    </citation>
    <scope>GENOME REANNOTATION</scope>
    <source>
        <strain evidence="1">A17</strain>
        <strain evidence="2 3">cv. Jemalong A17</strain>
    </source>
</reference>
<evidence type="ECO:0000313" key="2">
    <source>
        <dbReference type="EnsemblPlants" id="KEH25108"/>
    </source>
</evidence>
<dbReference type="EnsemblPlants" id="KEH25108">
    <property type="protein sequence ID" value="KEH25108"/>
    <property type="gene ID" value="MTR_6g015675"/>
</dbReference>
<dbReference type="EMBL" id="CM001222">
    <property type="protein sequence ID" value="KEH25108.1"/>
    <property type="molecule type" value="Genomic_DNA"/>
</dbReference>
<dbReference type="PANTHER" id="PTHR11017:SF555">
    <property type="entry name" value="TIR-NBS-LRR RCT1-LIKE RESISTANCE PROTEIN"/>
    <property type="match status" value="1"/>
</dbReference>
<evidence type="ECO:0000313" key="1">
    <source>
        <dbReference type="EMBL" id="KEH25108.1"/>
    </source>
</evidence>
<organism evidence="1 3">
    <name type="scientific">Medicago truncatula</name>
    <name type="common">Barrel medic</name>
    <name type="synonym">Medicago tribuloides</name>
    <dbReference type="NCBI Taxonomy" id="3880"/>
    <lineage>
        <taxon>Eukaryota</taxon>
        <taxon>Viridiplantae</taxon>
        <taxon>Streptophyta</taxon>
        <taxon>Embryophyta</taxon>
        <taxon>Tracheophyta</taxon>
        <taxon>Spermatophyta</taxon>
        <taxon>Magnoliopsida</taxon>
        <taxon>eudicotyledons</taxon>
        <taxon>Gunneridae</taxon>
        <taxon>Pentapetalae</taxon>
        <taxon>rosids</taxon>
        <taxon>fabids</taxon>
        <taxon>Fabales</taxon>
        <taxon>Fabaceae</taxon>
        <taxon>Papilionoideae</taxon>
        <taxon>50 kb inversion clade</taxon>
        <taxon>NPAAA clade</taxon>
        <taxon>Hologalegina</taxon>
        <taxon>IRL clade</taxon>
        <taxon>Trifolieae</taxon>
        <taxon>Medicago</taxon>
    </lineage>
</organism>
<dbReference type="GO" id="GO:0006952">
    <property type="term" value="P:defense response"/>
    <property type="evidence" value="ECO:0007669"/>
    <property type="project" value="InterPro"/>
</dbReference>
<keyword evidence="3" id="KW-1185">Reference proteome</keyword>
<name>A0A072U7K8_MEDTR</name>
<dbReference type="SUPFAM" id="SSF52058">
    <property type="entry name" value="L domain-like"/>
    <property type="match status" value="1"/>
</dbReference>
<gene>
    <name evidence="1" type="ordered locus">MTR_6g015675</name>
</gene>
<dbReference type="InterPro" id="IPR032675">
    <property type="entry name" value="LRR_dom_sf"/>
</dbReference>
<dbReference type="Proteomes" id="UP000002051">
    <property type="component" value="Chromosome 6"/>
</dbReference>
<dbReference type="PANTHER" id="PTHR11017">
    <property type="entry name" value="LEUCINE-RICH REPEAT-CONTAINING PROTEIN"/>
    <property type="match status" value="1"/>
</dbReference>
<proteinExistence type="predicted"/>
<dbReference type="InterPro" id="IPR044974">
    <property type="entry name" value="Disease_R_plants"/>
</dbReference>
<dbReference type="AlphaFoldDB" id="A0A072U7K8"/>
<evidence type="ECO:0000313" key="3">
    <source>
        <dbReference type="Proteomes" id="UP000002051"/>
    </source>
</evidence>
<protein>
    <submittedName>
        <fullName evidence="1">TIR-NBS-LRR RCT1-like resistance protein</fullName>
    </submittedName>
</protein>